<evidence type="ECO:0000313" key="1">
    <source>
        <dbReference type="EMBL" id="KAF2458724.1"/>
    </source>
</evidence>
<keyword evidence="2" id="KW-1185">Reference proteome</keyword>
<evidence type="ECO:0000313" key="2">
    <source>
        <dbReference type="Proteomes" id="UP000799766"/>
    </source>
</evidence>
<proteinExistence type="predicted"/>
<dbReference type="PANTHER" id="PTHR34673">
    <property type="entry name" value="COLD-REGULATED PROTEIN"/>
    <property type="match status" value="1"/>
</dbReference>
<protein>
    <submittedName>
        <fullName evidence="1">Uncharacterized protein</fullName>
    </submittedName>
</protein>
<gene>
    <name evidence="1" type="ORF">BDY21DRAFT_284039</name>
</gene>
<name>A0A6A6P4G6_9PEZI</name>
<dbReference type="PANTHER" id="PTHR34673:SF1">
    <property type="entry name" value="COLD-REGULATED PROTEIN"/>
    <property type="match status" value="1"/>
</dbReference>
<reference evidence="1" key="1">
    <citation type="journal article" date="2020" name="Stud. Mycol.">
        <title>101 Dothideomycetes genomes: a test case for predicting lifestyles and emergence of pathogens.</title>
        <authorList>
            <person name="Haridas S."/>
            <person name="Albert R."/>
            <person name="Binder M."/>
            <person name="Bloem J."/>
            <person name="Labutti K."/>
            <person name="Salamov A."/>
            <person name="Andreopoulos B."/>
            <person name="Baker S."/>
            <person name="Barry K."/>
            <person name="Bills G."/>
            <person name="Bluhm B."/>
            <person name="Cannon C."/>
            <person name="Castanera R."/>
            <person name="Culley D."/>
            <person name="Daum C."/>
            <person name="Ezra D."/>
            <person name="Gonzalez J."/>
            <person name="Henrissat B."/>
            <person name="Kuo A."/>
            <person name="Liang C."/>
            <person name="Lipzen A."/>
            <person name="Lutzoni F."/>
            <person name="Magnuson J."/>
            <person name="Mondo S."/>
            <person name="Nolan M."/>
            <person name="Ohm R."/>
            <person name="Pangilinan J."/>
            <person name="Park H.-J."/>
            <person name="Ramirez L."/>
            <person name="Alfaro M."/>
            <person name="Sun H."/>
            <person name="Tritt A."/>
            <person name="Yoshinaga Y."/>
            <person name="Zwiers L.-H."/>
            <person name="Turgeon B."/>
            <person name="Goodwin S."/>
            <person name="Spatafora J."/>
            <person name="Crous P."/>
            <person name="Grigoriev I."/>
        </authorList>
    </citation>
    <scope>NUCLEOTIDE SEQUENCE</scope>
    <source>
        <strain evidence="1">ATCC 16933</strain>
    </source>
</reference>
<sequence>MDCVPIPIFCIQCGTDNACRCKIVGPTIGFGVGVLAAIVCWPLSLCCCCCATDAGKRLLATPADMSNAVADAFPC</sequence>
<dbReference type="OrthoDB" id="4412445at2759"/>
<dbReference type="AlphaFoldDB" id="A0A6A6P4G6"/>
<dbReference type="EMBL" id="MU001677">
    <property type="protein sequence ID" value="KAF2458724.1"/>
    <property type="molecule type" value="Genomic_DNA"/>
</dbReference>
<accession>A0A6A6P4G6</accession>
<dbReference type="Proteomes" id="UP000799766">
    <property type="component" value="Unassembled WGS sequence"/>
</dbReference>
<organism evidence="1 2">
    <name type="scientific">Lineolata rhizophorae</name>
    <dbReference type="NCBI Taxonomy" id="578093"/>
    <lineage>
        <taxon>Eukaryota</taxon>
        <taxon>Fungi</taxon>
        <taxon>Dikarya</taxon>
        <taxon>Ascomycota</taxon>
        <taxon>Pezizomycotina</taxon>
        <taxon>Dothideomycetes</taxon>
        <taxon>Dothideomycetes incertae sedis</taxon>
        <taxon>Lineolatales</taxon>
        <taxon>Lineolataceae</taxon>
        <taxon>Lineolata</taxon>
    </lineage>
</organism>